<keyword evidence="2" id="KW-1185">Reference proteome</keyword>
<evidence type="ECO:0000313" key="2">
    <source>
        <dbReference type="Proteomes" id="UP000691718"/>
    </source>
</evidence>
<dbReference type="AlphaFoldDB" id="A0A8S3WF72"/>
<protein>
    <submittedName>
        <fullName evidence="1">(apollo) hypothetical protein</fullName>
    </submittedName>
</protein>
<name>A0A8S3WF72_PARAO</name>
<reference evidence="1" key="1">
    <citation type="submission" date="2021-04" db="EMBL/GenBank/DDBJ databases">
        <authorList>
            <person name="Tunstrom K."/>
        </authorList>
    </citation>
    <scope>NUCLEOTIDE SEQUENCE</scope>
</reference>
<gene>
    <name evidence="1" type="ORF">PAPOLLO_LOCUS5325</name>
</gene>
<organism evidence="1 2">
    <name type="scientific">Parnassius apollo</name>
    <name type="common">Apollo butterfly</name>
    <name type="synonym">Papilio apollo</name>
    <dbReference type="NCBI Taxonomy" id="110799"/>
    <lineage>
        <taxon>Eukaryota</taxon>
        <taxon>Metazoa</taxon>
        <taxon>Ecdysozoa</taxon>
        <taxon>Arthropoda</taxon>
        <taxon>Hexapoda</taxon>
        <taxon>Insecta</taxon>
        <taxon>Pterygota</taxon>
        <taxon>Neoptera</taxon>
        <taxon>Endopterygota</taxon>
        <taxon>Lepidoptera</taxon>
        <taxon>Glossata</taxon>
        <taxon>Ditrysia</taxon>
        <taxon>Papilionoidea</taxon>
        <taxon>Papilionidae</taxon>
        <taxon>Parnassiinae</taxon>
        <taxon>Parnassini</taxon>
        <taxon>Parnassius</taxon>
        <taxon>Parnassius</taxon>
    </lineage>
</organism>
<proteinExistence type="predicted"/>
<dbReference type="EMBL" id="CAJQZP010000301">
    <property type="protein sequence ID" value="CAG4955556.1"/>
    <property type="molecule type" value="Genomic_DNA"/>
</dbReference>
<accession>A0A8S3WF72</accession>
<comment type="caution">
    <text evidence="1">The sequence shown here is derived from an EMBL/GenBank/DDBJ whole genome shotgun (WGS) entry which is preliminary data.</text>
</comment>
<evidence type="ECO:0000313" key="1">
    <source>
        <dbReference type="EMBL" id="CAG4955556.1"/>
    </source>
</evidence>
<sequence length="139" mass="16017">MLDFVGVSKMMKTIVNRKKDIEGNAISWLKTKEINIFKNRPSRIFLSTCHGGQTHEVDLNKKPKRRAINNPLTLSRHYEQLWPQGKPISQPKLEDIKFLLHLVPSDARKYYENLTGSRDLEDDVEGFDGSIDIEVVVLL</sequence>
<dbReference type="OrthoDB" id="6747067at2759"/>
<dbReference type="Proteomes" id="UP000691718">
    <property type="component" value="Unassembled WGS sequence"/>
</dbReference>